<dbReference type="InParanoid" id="A0A6C2YRG4"/>
<keyword evidence="3" id="KW-1185">Reference proteome</keyword>
<dbReference type="KEGG" id="tim:GMBLW1_04980"/>
<evidence type="ECO:0000256" key="1">
    <source>
        <dbReference type="SAM" id="Phobius"/>
    </source>
</evidence>
<feature type="transmembrane region" description="Helical" evidence="1">
    <location>
        <begin position="42"/>
        <end position="64"/>
    </location>
</feature>
<evidence type="ECO:0000313" key="3">
    <source>
        <dbReference type="Proteomes" id="UP000464378"/>
    </source>
</evidence>
<keyword evidence="1" id="KW-0812">Transmembrane</keyword>
<keyword evidence="1" id="KW-1133">Transmembrane helix</keyword>
<name>A0A6C2YRG4_9BACT</name>
<dbReference type="EMBL" id="LR593887">
    <property type="protein sequence ID" value="VTS04296.1"/>
    <property type="molecule type" value="Genomic_DNA"/>
</dbReference>
<reference evidence="2" key="1">
    <citation type="submission" date="2019-04" db="EMBL/GenBank/DDBJ databases">
        <authorList>
            <consortium name="Science for Life Laboratories"/>
        </authorList>
    </citation>
    <scope>NUCLEOTIDE SEQUENCE</scope>
    <source>
        <strain evidence="2">MBLW1</strain>
    </source>
</reference>
<evidence type="ECO:0000313" key="2">
    <source>
        <dbReference type="EMBL" id="VIP03462.1"/>
    </source>
</evidence>
<protein>
    <recommendedName>
        <fullName evidence="4">AtpZ/AtpI family protein</fullName>
    </recommendedName>
</protein>
<organism evidence="2">
    <name type="scientific">Tuwongella immobilis</name>
    <dbReference type="NCBI Taxonomy" id="692036"/>
    <lineage>
        <taxon>Bacteria</taxon>
        <taxon>Pseudomonadati</taxon>
        <taxon>Planctomycetota</taxon>
        <taxon>Planctomycetia</taxon>
        <taxon>Gemmatales</taxon>
        <taxon>Gemmataceae</taxon>
        <taxon>Tuwongella</taxon>
    </lineage>
</organism>
<dbReference type="AlphaFoldDB" id="A0A6C2YRG4"/>
<accession>A0A6C2YRG4</accession>
<proteinExistence type="predicted"/>
<dbReference type="Proteomes" id="UP000464378">
    <property type="component" value="Chromosome"/>
</dbReference>
<sequence>MTTPQSPPPRINRYDLMVVGSELSGPVILGLLVDLSLQTLPWVTLGGVFVGTLTSGAHLIRLILRSQHRSD</sequence>
<gene>
    <name evidence="2" type="ORF">GMBLW1_04980</name>
</gene>
<keyword evidence="1" id="KW-0472">Membrane</keyword>
<dbReference type="EMBL" id="LR586016">
    <property type="protein sequence ID" value="VIP03462.1"/>
    <property type="molecule type" value="Genomic_DNA"/>
</dbReference>
<evidence type="ECO:0008006" key="4">
    <source>
        <dbReference type="Google" id="ProtNLM"/>
    </source>
</evidence>